<dbReference type="Proteomes" id="UP001302349">
    <property type="component" value="Chromosome"/>
</dbReference>
<organism evidence="1 2">
    <name type="scientific">Imperialibacter roseus</name>
    <dbReference type="NCBI Taxonomy" id="1324217"/>
    <lineage>
        <taxon>Bacteria</taxon>
        <taxon>Pseudomonadati</taxon>
        <taxon>Bacteroidota</taxon>
        <taxon>Cytophagia</taxon>
        <taxon>Cytophagales</taxon>
        <taxon>Flammeovirgaceae</taxon>
        <taxon>Imperialibacter</taxon>
    </lineage>
</organism>
<accession>A0ABZ0IV34</accession>
<dbReference type="RefSeq" id="WP_317491008.1">
    <property type="nucleotide sequence ID" value="NZ_CP136051.1"/>
</dbReference>
<sequence>MGDNWGIIDGWWQDIFYRLAGIPAAYVHHGRDTIPGWQNAAKFQVAPPPAEEGWYPSLPKRFV</sequence>
<reference evidence="1 2" key="1">
    <citation type="journal article" date="2023" name="Microbiol. Resour. Announc.">
        <title>Complete Genome Sequence of Imperialibacter roseus strain P4T.</title>
        <authorList>
            <person name="Tizabi D.R."/>
            <person name="Bachvaroff T."/>
            <person name="Hill R.T."/>
        </authorList>
    </citation>
    <scope>NUCLEOTIDE SEQUENCE [LARGE SCALE GENOMIC DNA]</scope>
    <source>
        <strain evidence="1 2">P4T</strain>
    </source>
</reference>
<gene>
    <name evidence="1" type="ORF">RT717_06910</name>
</gene>
<dbReference type="EMBL" id="CP136051">
    <property type="protein sequence ID" value="WOK08367.1"/>
    <property type="molecule type" value="Genomic_DNA"/>
</dbReference>
<protein>
    <submittedName>
        <fullName evidence="1">Uncharacterized protein</fullName>
    </submittedName>
</protein>
<evidence type="ECO:0000313" key="2">
    <source>
        <dbReference type="Proteomes" id="UP001302349"/>
    </source>
</evidence>
<keyword evidence="2" id="KW-1185">Reference proteome</keyword>
<evidence type="ECO:0000313" key="1">
    <source>
        <dbReference type="EMBL" id="WOK08367.1"/>
    </source>
</evidence>
<proteinExistence type="predicted"/>
<name>A0ABZ0IV34_9BACT</name>